<dbReference type="Pfam" id="PF23782">
    <property type="entry name" value="Tsg_N"/>
    <property type="match status" value="1"/>
</dbReference>
<evidence type="ECO:0000256" key="2">
    <source>
        <dbReference type="ARBA" id="ARBA00010047"/>
    </source>
</evidence>
<dbReference type="EMBL" id="JARKIK010000093">
    <property type="protein sequence ID" value="KAK8722843.1"/>
    <property type="molecule type" value="Genomic_DNA"/>
</dbReference>
<feature type="signal peptide" evidence="7">
    <location>
        <begin position="1"/>
        <end position="20"/>
    </location>
</feature>
<dbReference type="InterPro" id="IPR006761">
    <property type="entry name" value="Tsg"/>
</dbReference>
<accession>A0AAW0W081</accession>
<evidence type="ECO:0000259" key="8">
    <source>
        <dbReference type="Pfam" id="PF04668"/>
    </source>
</evidence>
<feature type="domain" description="Tsg C-terminal" evidence="8">
    <location>
        <begin position="88"/>
        <end position="214"/>
    </location>
</feature>
<evidence type="ECO:0008006" key="12">
    <source>
        <dbReference type="Google" id="ProtNLM"/>
    </source>
</evidence>
<organism evidence="10 11">
    <name type="scientific">Cherax quadricarinatus</name>
    <name type="common">Australian red claw crayfish</name>
    <dbReference type="NCBI Taxonomy" id="27406"/>
    <lineage>
        <taxon>Eukaryota</taxon>
        <taxon>Metazoa</taxon>
        <taxon>Ecdysozoa</taxon>
        <taxon>Arthropoda</taxon>
        <taxon>Crustacea</taxon>
        <taxon>Multicrustacea</taxon>
        <taxon>Malacostraca</taxon>
        <taxon>Eumalacostraca</taxon>
        <taxon>Eucarida</taxon>
        <taxon>Decapoda</taxon>
        <taxon>Pleocyemata</taxon>
        <taxon>Astacidea</taxon>
        <taxon>Parastacoidea</taxon>
        <taxon>Parastacidae</taxon>
        <taxon>Cherax</taxon>
    </lineage>
</organism>
<dbReference type="InterPro" id="IPR057635">
    <property type="entry name" value="Tsg_N"/>
</dbReference>
<comment type="caution">
    <text evidence="10">The sequence shown here is derived from an EMBL/GenBank/DDBJ whole genome shotgun (WGS) entry which is preliminary data.</text>
</comment>
<evidence type="ECO:0000256" key="7">
    <source>
        <dbReference type="SAM" id="SignalP"/>
    </source>
</evidence>
<sequence length="255" mass="27786">MRWASMVWACLALALVGVEAAGACNEVVCASMVSKCMLTQACRCDLTNSPNNNCTCCRDCAKCLGYLYTECCSCLGMCEPRSQVMEKTDSQVGDLAEPFPQLFQALTGDKDPMLRWTSMTFPIDLAVSDVDSNDLDKSKYKLVAHPQDTAQVDQVTVNCTVLYMSQCVSGSKCKDTCRSMGAAAYRWFFDGCCECVGNPCINYGVNESRCIQCPMVDEDDYDDVLTDQYLANNSADNFDEAAVQGDGAAKGDPNL</sequence>
<feature type="domain" description="Tsg N-terminal" evidence="9">
    <location>
        <begin position="23"/>
        <end position="83"/>
    </location>
</feature>
<dbReference type="Proteomes" id="UP001445076">
    <property type="component" value="Unassembled WGS sequence"/>
</dbReference>
<dbReference type="GO" id="GO:0030510">
    <property type="term" value="P:regulation of BMP signaling pathway"/>
    <property type="evidence" value="ECO:0007669"/>
    <property type="project" value="TreeGrafter"/>
</dbReference>
<proteinExistence type="inferred from homology"/>
<name>A0AAW0W081_CHEQU</name>
<gene>
    <name evidence="10" type="ORF">OTU49_012081</name>
</gene>
<evidence type="ECO:0000256" key="6">
    <source>
        <dbReference type="ARBA" id="ARBA00023180"/>
    </source>
</evidence>
<reference evidence="10 11" key="1">
    <citation type="journal article" date="2024" name="BMC Genomics">
        <title>Genome assembly of redclaw crayfish (Cherax quadricarinatus) provides insights into its immune adaptation and hypoxia tolerance.</title>
        <authorList>
            <person name="Liu Z."/>
            <person name="Zheng J."/>
            <person name="Li H."/>
            <person name="Fang K."/>
            <person name="Wang S."/>
            <person name="He J."/>
            <person name="Zhou D."/>
            <person name="Weng S."/>
            <person name="Chi M."/>
            <person name="Gu Z."/>
            <person name="He J."/>
            <person name="Li F."/>
            <person name="Wang M."/>
        </authorList>
    </citation>
    <scope>NUCLEOTIDE SEQUENCE [LARGE SCALE GENOMIC DNA]</scope>
    <source>
        <strain evidence="10">ZL_2023a</strain>
    </source>
</reference>
<keyword evidence="11" id="KW-1185">Reference proteome</keyword>
<dbReference type="InterPro" id="IPR057726">
    <property type="entry name" value="Tsg_C"/>
</dbReference>
<feature type="chain" id="PRO_5043990610" description="Protein twisted gastrulation" evidence="7">
    <location>
        <begin position="21"/>
        <end position="255"/>
    </location>
</feature>
<comment type="subcellular location">
    <subcellularLocation>
        <location evidence="1">Secreted</location>
    </subcellularLocation>
</comment>
<evidence type="ECO:0000256" key="1">
    <source>
        <dbReference type="ARBA" id="ARBA00004613"/>
    </source>
</evidence>
<protein>
    <recommendedName>
        <fullName evidence="12">Protein twisted gastrulation</fullName>
    </recommendedName>
</protein>
<comment type="similarity">
    <text evidence="2">Belongs to the twisted gastrulation protein family.</text>
</comment>
<evidence type="ECO:0000259" key="9">
    <source>
        <dbReference type="Pfam" id="PF23782"/>
    </source>
</evidence>
<evidence type="ECO:0000256" key="5">
    <source>
        <dbReference type="ARBA" id="ARBA00022729"/>
    </source>
</evidence>
<keyword evidence="5 7" id="KW-0732">Signal</keyword>
<keyword evidence="6" id="KW-0325">Glycoprotein</keyword>
<evidence type="ECO:0000256" key="3">
    <source>
        <dbReference type="ARBA" id="ARBA00022473"/>
    </source>
</evidence>
<evidence type="ECO:0000256" key="4">
    <source>
        <dbReference type="ARBA" id="ARBA00022525"/>
    </source>
</evidence>
<dbReference type="PANTHER" id="PTHR12312:SF16">
    <property type="entry name" value="TWISTED GASTRULATION PROTEIN HOMOLOG 1-A-RELATED"/>
    <property type="match status" value="1"/>
</dbReference>
<dbReference type="AlphaFoldDB" id="A0AAW0W081"/>
<dbReference type="Pfam" id="PF04668">
    <property type="entry name" value="Tsg"/>
    <property type="match status" value="1"/>
</dbReference>
<keyword evidence="3" id="KW-0217">Developmental protein</keyword>
<dbReference type="GO" id="GO:0005615">
    <property type="term" value="C:extracellular space"/>
    <property type="evidence" value="ECO:0007669"/>
    <property type="project" value="TreeGrafter"/>
</dbReference>
<evidence type="ECO:0000313" key="11">
    <source>
        <dbReference type="Proteomes" id="UP001445076"/>
    </source>
</evidence>
<keyword evidence="4" id="KW-0964">Secreted</keyword>
<dbReference type="PANTHER" id="PTHR12312">
    <property type="entry name" value="TWISTED GASTRULATION PROTEIN HOMOLOG 1-A-RELATED"/>
    <property type="match status" value="1"/>
</dbReference>
<evidence type="ECO:0000313" key="10">
    <source>
        <dbReference type="EMBL" id="KAK8722843.1"/>
    </source>
</evidence>